<protein>
    <submittedName>
        <fullName evidence="1">Uncharacterized protein</fullName>
    </submittedName>
</protein>
<accession>V4L895</accession>
<dbReference type="PANTHER" id="PTHR47150">
    <property type="entry name" value="OS12G0169200 PROTEIN"/>
    <property type="match status" value="1"/>
</dbReference>
<evidence type="ECO:0000313" key="1">
    <source>
        <dbReference type="EMBL" id="ESQ38552.1"/>
    </source>
</evidence>
<name>V4L895_EUTSA</name>
<dbReference type="AlphaFoldDB" id="V4L895"/>
<keyword evidence="2" id="KW-1185">Reference proteome</keyword>
<dbReference type="EMBL" id="KI517537">
    <property type="protein sequence ID" value="ESQ38552.1"/>
    <property type="molecule type" value="Genomic_DNA"/>
</dbReference>
<dbReference type="PANTHER" id="PTHR47150:SF7">
    <property type="entry name" value="NUCLEASE"/>
    <property type="match status" value="1"/>
</dbReference>
<reference evidence="1 2" key="1">
    <citation type="journal article" date="2013" name="Front. Plant Sci.">
        <title>The Reference Genome of the Halophytic Plant Eutrema salsugineum.</title>
        <authorList>
            <person name="Yang R."/>
            <person name="Jarvis D.E."/>
            <person name="Chen H."/>
            <person name="Beilstein M.A."/>
            <person name="Grimwood J."/>
            <person name="Jenkins J."/>
            <person name="Shu S."/>
            <person name="Prochnik S."/>
            <person name="Xin M."/>
            <person name="Ma C."/>
            <person name="Schmutz J."/>
            <person name="Wing R.A."/>
            <person name="Mitchell-Olds T."/>
            <person name="Schumaker K.S."/>
            <person name="Wang X."/>
        </authorList>
    </citation>
    <scope>NUCLEOTIDE SEQUENCE [LARGE SCALE GENOMIC DNA]</scope>
</reference>
<dbReference type="Proteomes" id="UP000030689">
    <property type="component" value="Unassembled WGS sequence"/>
</dbReference>
<proteinExistence type="predicted"/>
<dbReference type="KEGG" id="eus:EUTSA_v10029355mg"/>
<dbReference type="STRING" id="72664.V4L895"/>
<evidence type="ECO:0000313" key="2">
    <source>
        <dbReference type="Proteomes" id="UP000030689"/>
    </source>
</evidence>
<organism evidence="1 2">
    <name type="scientific">Eutrema salsugineum</name>
    <name type="common">Saltwater cress</name>
    <name type="synonym">Sisymbrium salsugineum</name>
    <dbReference type="NCBI Taxonomy" id="72664"/>
    <lineage>
        <taxon>Eukaryota</taxon>
        <taxon>Viridiplantae</taxon>
        <taxon>Streptophyta</taxon>
        <taxon>Embryophyta</taxon>
        <taxon>Tracheophyta</taxon>
        <taxon>Spermatophyta</taxon>
        <taxon>Magnoliopsida</taxon>
        <taxon>eudicotyledons</taxon>
        <taxon>Gunneridae</taxon>
        <taxon>Pentapetalae</taxon>
        <taxon>rosids</taxon>
        <taxon>malvids</taxon>
        <taxon>Brassicales</taxon>
        <taxon>Brassicaceae</taxon>
        <taxon>Eutremeae</taxon>
        <taxon>Eutrema</taxon>
    </lineage>
</organism>
<dbReference type="Gramene" id="ESQ38552">
    <property type="protein sequence ID" value="ESQ38552"/>
    <property type="gene ID" value="EUTSA_v10029355mg"/>
</dbReference>
<dbReference type="eggNOG" id="ENOG502QR5Z">
    <property type="taxonomic scope" value="Eukaryota"/>
</dbReference>
<gene>
    <name evidence="1" type="ORF">EUTSA_v10029355mg</name>
</gene>
<sequence>MNSNFPNLLHFHDSSSLSSDDDNMEMINSLEEEEQAIHLAIANNNAIIQYLLSQQSNQVLHGGSVPGRSFIHRDRESAHYRLFNDYFSDSPHYNDAMFHKRYRMSRPLFLLIFNAVESHDKYFKQRKDSTGRLVLSSLQKATAVFWMLAYGVPAERFCRAVVEIYSAQYLCSLTPEDVSRLLYIGEKRGFPGMLDSPAIIQVNSLGSSSSSSCPTDNYVADESCSKACSIVYSPGGLLLEKVGPRVYVSLKTYEKAFEDLDEMNLMVQYLVREGRCTKDHIKEHLKLYEEKVKDTMNMNTKLTDVILRGLREKEEYELCKQVHKEFMRINWKFRKVVQAP</sequence>